<proteinExistence type="predicted"/>
<sequence length="109" mass="12238">MQPRPTFAAICISALMFSPRCHYTRKGPVLTEISLVKVVSSRCERKLDQRGKRTFGNGGVAVFTWVSDSRASAKDSPDLGHFIIKRKNANLVPTAVLRQSFRIEQNLDF</sequence>
<organism evidence="2 3">
    <name type="scientific">Mycena alexandri</name>
    <dbReference type="NCBI Taxonomy" id="1745969"/>
    <lineage>
        <taxon>Eukaryota</taxon>
        <taxon>Fungi</taxon>
        <taxon>Dikarya</taxon>
        <taxon>Basidiomycota</taxon>
        <taxon>Agaricomycotina</taxon>
        <taxon>Agaricomycetes</taxon>
        <taxon>Agaricomycetidae</taxon>
        <taxon>Agaricales</taxon>
        <taxon>Marasmiineae</taxon>
        <taxon>Mycenaceae</taxon>
        <taxon>Mycena</taxon>
    </lineage>
</organism>
<gene>
    <name evidence="2" type="ORF">C8F04DRAFT_1179674</name>
    <name evidence="1" type="ORF">C8F04DRAFT_1182554</name>
</gene>
<name>A0AAD6X460_9AGAR</name>
<dbReference type="EMBL" id="JARJCM010000052">
    <property type="protein sequence ID" value="KAJ7035137.1"/>
    <property type="molecule type" value="Genomic_DNA"/>
</dbReference>
<dbReference type="AlphaFoldDB" id="A0AAD6X460"/>
<accession>A0AAD6X460</accession>
<evidence type="ECO:0000313" key="2">
    <source>
        <dbReference type="EMBL" id="KAJ7038363.1"/>
    </source>
</evidence>
<reference evidence="2" key="1">
    <citation type="submission" date="2023-03" db="EMBL/GenBank/DDBJ databases">
        <title>Massive genome expansion in bonnet fungi (Mycena s.s.) driven by repeated elements and novel gene families across ecological guilds.</title>
        <authorList>
            <consortium name="Lawrence Berkeley National Laboratory"/>
            <person name="Harder C.B."/>
            <person name="Miyauchi S."/>
            <person name="Viragh M."/>
            <person name="Kuo A."/>
            <person name="Thoen E."/>
            <person name="Andreopoulos B."/>
            <person name="Lu D."/>
            <person name="Skrede I."/>
            <person name="Drula E."/>
            <person name="Henrissat B."/>
            <person name="Morin E."/>
            <person name="Kohler A."/>
            <person name="Barry K."/>
            <person name="LaButti K."/>
            <person name="Morin E."/>
            <person name="Salamov A."/>
            <person name="Lipzen A."/>
            <person name="Mereny Z."/>
            <person name="Hegedus B."/>
            <person name="Baldrian P."/>
            <person name="Stursova M."/>
            <person name="Weitz H."/>
            <person name="Taylor A."/>
            <person name="Grigoriev I.V."/>
            <person name="Nagy L.G."/>
            <person name="Martin F."/>
            <person name="Kauserud H."/>
        </authorList>
    </citation>
    <scope>NUCLEOTIDE SEQUENCE</scope>
    <source>
        <strain evidence="2">CBHHK200</strain>
    </source>
</reference>
<evidence type="ECO:0000313" key="3">
    <source>
        <dbReference type="Proteomes" id="UP001218188"/>
    </source>
</evidence>
<evidence type="ECO:0000313" key="1">
    <source>
        <dbReference type="EMBL" id="KAJ7035137.1"/>
    </source>
</evidence>
<dbReference type="Proteomes" id="UP001218188">
    <property type="component" value="Unassembled WGS sequence"/>
</dbReference>
<comment type="caution">
    <text evidence="2">The sequence shown here is derived from an EMBL/GenBank/DDBJ whole genome shotgun (WGS) entry which is preliminary data.</text>
</comment>
<protein>
    <submittedName>
        <fullName evidence="2">Uncharacterized protein</fullName>
    </submittedName>
</protein>
<keyword evidence="3" id="KW-1185">Reference proteome</keyword>
<dbReference type="EMBL" id="JARJCM010000032">
    <property type="protein sequence ID" value="KAJ7038363.1"/>
    <property type="molecule type" value="Genomic_DNA"/>
</dbReference>